<dbReference type="Gene3D" id="3.10.20.90">
    <property type="entry name" value="Phosphatidylinositol 3-kinase Catalytic Subunit, Chain A, domain 1"/>
    <property type="match status" value="1"/>
</dbReference>
<organism evidence="2 3">
    <name type="scientific">Triparma laevis f. longispina</name>
    <dbReference type="NCBI Taxonomy" id="1714387"/>
    <lineage>
        <taxon>Eukaryota</taxon>
        <taxon>Sar</taxon>
        <taxon>Stramenopiles</taxon>
        <taxon>Ochrophyta</taxon>
        <taxon>Bolidophyceae</taxon>
        <taxon>Parmales</taxon>
        <taxon>Triparmaceae</taxon>
        <taxon>Triparma</taxon>
    </lineage>
</organism>
<feature type="domain" description="UBL3-like ubiquitin" evidence="1">
    <location>
        <begin position="4"/>
        <end position="99"/>
    </location>
</feature>
<dbReference type="Proteomes" id="UP001165122">
    <property type="component" value="Unassembled WGS sequence"/>
</dbReference>
<dbReference type="Pfam" id="PF13881">
    <property type="entry name" value="Rad60-SLD_2"/>
    <property type="match status" value="1"/>
</dbReference>
<evidence type="ECO:0000313" key="2">
    <source>
        <dbReference type="EMBL" id="GMI15679.1"/>
    </source>
</evidence>
<gene>
    <name evidence="2" type="ORF">TrLO_g14041</name>
</gene>
<accession>A0A9W7KY39</accession>
<name>A0A9W7KY39_9STRA</name>
<dbReference type="AlphaFoldDB" id="A0A9W7KY39"/>
<reference evidence="3" key="1">
    <citation type="journal article" date="2023" name="Commun. Biol.">
        <title>Genome analysis of Parmales, the sister group of diatoms, reveals the evolutionary specialization of diatoms from phago-mixotrophs to photoautotrophs.</title>
        <authorList>
            <person name="Ban H."/>
            <person name="Sato S."/>
            <person name="Yoshikawa S."/>
            <person name="Yamada K."/>
            <person name="Nakamura Y."/>
            <person name="Ichinomiya M."/>
            <person name="Sato N."/>
            <person name="Blanc-Mathieu R."/>
            <person name="Endo H."/>
            <person name="Kuwata A."/>
            <person name="Ogata H."/>
        </authorList>
    </citation>
    <scope>NUCLEOTIDE SEQUENCE [LARGE SCALE GENOMIC DNA]</scope>
    <source>
        <strain evidence="3">NIES 3700</strain>
    </source>
</reference>
<protein>
    <recommendedName>
        <fullName evidence="1">UBL3-like ubiquitin domain-containing protein</fullName>
    </recommendedName>
</protein>
<evidence type="ECO:0000313" key="3">
    <source>
        <dbReference type="Proteomes" id="UP001165122"/>
    </source>
</evidence>
<keyword evidence="3" id="KW-1185">Reference proteome</keyword>
<evidence type="ECO:0000259" key="1">
    <source>
        <dbReference type="Pfam" id="PF13881"/>
    </source>
</evidence>
<dbReference type="EMBL" id="BRXW01000236">
    <property type="protein sequence ID" value="GMI15679.1"/>
    <property type="molecule type" value="Genomic_DNA"/>
</dbReference>
<dbReference type="OrthoDB" id="1043111at2759"/>
<sequence>MTSITLKFIFAHNDGLHLQSTFPLTSPLTDVEEYLIQKWPEILDNRPESGEWLRLICMGQGILGPSDKLLSELGLPMFDYPTPVNCSVRMKKKGEEKKKVVVKKKVPVGGSSDSEESGTGNNCFCVIM</sequence>
<dbReference type="InterPro" id="IPR039540">
    <property type="entry name" value="UBL3-like_ubiquitin_dom"/>
</dbReference>
<proteinExistence type="predicted"/>
<comment type="caution">
    <text evidence="2">The sequence shown here is derived from an EMBL/GenBank/DDBJ whole genome shotgun (WGS) entry which is preliminary data.</text>
</comment>